<dbReference type="PANTHER" id="PTHR43794">
    <property type="entry name" value="AMINOHYDROLASE SSNA-RELATED"/>
    <property type="match status" value="1"/>
</dbReference>
<dbReference type="AlphaFoldDB" id="A0A843XJ95"/>
<dbReference type="PANTHER" id="PTHR43794:SF11">
    <property type="entry name" value="AMIDOHYDROLASE-RELATED DOMAIN-CONTAINING PROTEIN"/>
    <property type="match status" value="1"/>
</dbReference>
<dbReference type="EMBL" id="NMUH01009185">
    <property type="protein sequence ID" value="MQM19768.1"/>
    <property type="molecule type" value="Genomic_DNA"/>
</dbReference>
<proteinExistence type="predicted"/>
<feature type="domain" description="Amidohydrolase-related" evidence="2">
    <location>
        <begin position="82"/>
        <end position="187"/>
    </location>
</feature>
<dbReference type="SUPFAM" id="SSF51338">
    <property type="entry name" value="Composite domain of metallo-dependent hydrolases"/>
    <property type="match status" value="1"/>
</dbReference>
<protein>
    <recommendedName>
        <fullName evidence="2">Amidohydrolase-related domain-containing protein</fullName>
    </recommendedName>
</protein>
<dbReference type="Pfam" id="PF01979">
    <property type="entry name" value="Amidohydro_1"/>
    <property type="match status" value="1"/>
</dbReference>
<dbReference type="Gene3D" id="2.30.40.10">
    <property type="entry name" value="Urease, subunit C, domain 1"/>
    <property type="match status" value="1"/>
</dbReference>
<sequence length="198" mass="21319">MEEEESAGEAEGVAEAVAGAAAARVTLLHNAVIVTVDPAFHVFRDGGLVVAADKIVAIGQSADVFREYSGQADEVIDLRGRFLLPGFINTHVHTSQQLARGIADDVDLMVWLHERIWPYESNMTEEDSYLSTLLCGIELIRSGVTCFAEAGGQHVTGMAKAVKLLGIRACLTQSTMDSGEGLPTNWKTNSTDDCIKVR</sequence>
<gene>
    <name evidence="3" type="ORF">Taro_052781</name>
</gene>
<name>A0A843XJ95_COLES</name>
<keyword evidence="1" id="KW-0378">Hydrolase</keyword>
<dbReference type="InterPro" id="IPR050287">
    <property type="entry name" value="MTA/SAH_deaminase"/>
</dbReference>
<evidence type="ECO:0000256" key="1">
    <source>
        <dbReference type="ARBA" id="ARBA00022801"/>
    </source>
</evidence>
<dbReference type="InterPro" id="IPR006680">
    <property type="entry name" value="Amidohydro-rel"/>
</dbReference>
<dbReference type="OrthoDB" id="194468at2759"/>
<organism evidence="3 4">
    <name type="scientific">Colocasia esculenta</name>
    <name type="common">Wild taro</name>
    <name type="synonym">Arum esculentum</name>
    <dbReference type="NCBI Taxonomy" id="4460"/>
    <lineage>
        <taxon>Eukaryota</taxon>
        <taxon>Viridiplantae</taxon>
        <taxon>Streptophyta</taxon>
        <taxon>Embryophyta</taxon>
        <taxon>Tracheophyta</taxon>
        <taxon>Spermatophyta</taxon>
        <taxon>Magnoliopsida</taxon>
        <taxon>Liliopsida</taxon>
        <taxon>Araceae</taxon>
        <taxon>Aroideae</taxon>
        <taxon>Colocasieae</taxon>
        <taxon>Colocasia</taxon>
    </lineage>
</organism>
<dbReference type="SUPFAM" id="SSF51556">
    <property type="entry name" value="Metallo-dependent hydrolases"/>
    <property type="match status" value="1"/>
</dbReference>
<evidence type="ECO:0000259" key="2">
    <source>
        <dbReference type="Pfam" id="PF01979"/>
    </source>
</evidence>
<keyword evidence="4" id="KW-1185">Reference proteome</keyword>
<comment type="caution">
    <text evidence="3">The sequence shown here is derived from an EMBL/GenBank/DDBJ whole genome shotgun (WGS) entry which is preliminary data.</text>
</comment>
<feature type="non-terminal residue" evidence="3">
    <location>
        <position position="1"/>
    </location>
</feature>
<dbReference type="GO" id="GO:0016810">
    <property type="term" value="F:hydrolase activity, acting on carbon-nitrogen (but not peptide) bonds"/>
    <property type="evidence" value="ECO:0007669"/>
    <property type="project" value="InterPro"/>
</dbReference>
<evidence type="ECO:0000313" key="4">
    <source>
        <dbReference type="Proteomes" id="UP000652761"/>
    </source>
</evidence>
<evidence type="ECO:0000313" key="3">
    <source>
        <dbReference type="EMBL" id="MQM19768.1"/>
    </source>
</evidence>
<dbReference type="InterPro" id="IPR011059">
    <property type="entry name" value="Metal-dep_hydrolase_composite"/>
</dbReference>
<dbReference type="InterPro" id="IPR032466">
    <property type="entry name" value="Metal_Hydrolase"/>
</dbReference>
<dbReference type="Gene3D" id="3.20.20.140">
    <property type="entry name" value="Metal-dependent hydrolases"/>
    <property type="match status" value="1"/>
</dbReference>
<accession>A0A843XJ95</accession>
<reference evidence="3" key="1">
    <citation type="submission" date="2017-07" db="EMBL/GenBank/DDBJ databases">
        <title>Taro Niue Genome Assembly and Annotation.</title>
        <authorList>
            <person name="Atibalentja N."/>
            <person name="Keating K."/>
            <person name="Fields C.J."/>
        </authorList>
    </citation>
    <scope>NUCLEOTIDE SEQUENCE</scope>
    <source>
        <strain evidence="3">Niue_2</strain>
        <tissue evidence="3">Leaf</tissue>
    </source>
</reference>
<dbReference type="Proteomes" id="UP000652761">
    <property type="component" value="Unassembled WGS sequence"/>
</dbReference>